<reference evidence="3" key="1">
    <citation type="submission" date="2011-02" db="EMBL/GenBank/DDBJ databases">
        <title>The Genome Sequence of Capsaspora owczarzaki ATCC 30864.</title>
        <authorList>
            <person name="Russ C."/>
            <person name="Cuomo C."/>
            <person name="Burger G."/>
            <person name="Gray M.W."/>
            <person name="Holland P.W.H."/>
            <person name="King N."/>
            <person name="Lang F.B.F."/>
            <person name="Roger A.J."/>
            <person name="Ruiz-Trillo I."/>
            <person name="Young S.K."/>
            <person name="Zeng Q."/>
            <person name="Gargeya S."/>
            <person name="Alvarado L."/>
            <person name="Berlin A."/>
            <person name="Chapman S.B."/>
            <person name="Chen Z."/>
            <person name="Freedman E."/>
            <person name="Gellesch M."/>
            <person name="Goldberg J."/>
            <person name="Griggs A."/>
            <person name="Gujja S."/>
            <person name="Heilman E."/>
            <person name="Heiman D."/>
            <person name="Howarth C."/>
            <person name="Mehta T."/>
            <person name="Neiman D."/>
            <person name="Pearson M."/>
            <person name="Roberts A."/>
            <person name="Saif S."/>
            <person name="Shea T."/>
            <person name="Shenoy N."/>
            <person name="Sisk P."/>
            <person name="Stolte C."/>
            <person name="Sykes S."/>
            <person name="White J."/>
            <person name="Yandava C."/>
            <person name="Haas B."/>
            <person name="Nusbaum C."/>
            <person name="Birren B."/>
        </authorList>
    </citation>
    <scope>NUCLEOTIDE SEQUENCE</scope>
    <source>
        <strain evidence="3">ATCC 30864</strain>
    </source>
</reference>
<evidence type="ECO:0000313" key="3">
    <source>
        <dbReference type="Proteomes" id="UP000008743"/>
    </source>
</evidence>
<dbReference type="Pfam" id="PF01966">
    <property type="entry name" value="HD"/>
    <property type="match status" value="1"/>
</dbReference>
<dbReference type="InterPro" id="IPR052567">
    <property type="entry name" value="OP_Dioxygenase"/>
</dbReference>
<dbReference type="Proteomes" id="UP000008743">
    <property type="component" value="Unassembled WGS sequence"/>
</dbReference>
<dbReference type="InterPro" id="IPR006674">
    <property type="entry name" value="HD_domain"/>
</dbReference>
<evidence type="ECO:0000313" key="2">
    <source>
        <dbReference type="EMBL" id="KJE91277.1"/>
    </source>
</evidence>
<dbReference type="EMBL" id="KE346362">
    <property type="protein sequence ID" value="KJE91277.1"/>
    <property type="molecule type" value="Genomic_DNA"/>
</dbReference>
<dbReference type="Gene3D" id="1.10.3210.10">
    <property type="entry name" value="Hypothetical protein af1432"/>
    <property type="match status" value="1"/>
</dbReference>
<dbReference type="PANTHER" id="PTHR40202:SF1">
    <property type="entry name" value="HD DOMAIN-CONTAINING PROTEIN"/>
    <property type="match status" value="1"/>
</dbReference>
<proteinExistence type="predicted"/>
<accession>A0A0D2VMA2</accession>
<dbReference type="CDD" id="cd00077">
    <property type="entry name" value="HDc"/>
    <property type="match status" value="1"/>
</dbReference>
<evidence type="ECO:0000259" key="1">
    <source>
        <dbReference type="Pfam" id="PF01966"/>
    </source>
</evidence>
<dbReference type="RefSeq" id="XP_004349186.1">
    <property type="nucleotide sequence ID" value="XM_004349136.2"/>
</dbReference>
<dbReference type="AlphaFoldDB" id="A0A0D2VMA2"/>
<protein>
    <submittedName>
        <fullName evidence="2">HDIG domain-containing protein</fullName>
    </submittedName>
</protein>
<feature type="domain" description="HD" evidence="1">
    <location>
        <begin position="68"/>
        <end position="146"/>
    </location>
</feature>
<dbReference type="OMA" id="KMTLVHQ"/>
<dbReference type="InterPro" id="IPR003607">
    <property type="entry name" value="HD/PDEase_dom"/>
</dbReference>
<dbReference type="InParanoid" id="A0A0D2VMA2"/>
<dbReference type="PANTHER" id="PTHR40202">
    <property type="match status" value="1"/>
</dbReference>
<dbReference type="SUPFAM" id="SSF109604">
    <property type="entry name" value="HD-domain/PDEase-like"/>
    <property type="match status" value="1"/>
</dbReference>
<sequence length="239" mass="26777">MLAVSTPTPVPEFTQKPSVRTTLMNEHQHMLSKTMRARDSTSIATEMMQLLKDSQFSPYIGEAISQQEHMLQAAYHAKLDGCRNEVVLAALLHDFGHICAEQDAEQMGDPTHGTAHHEFIGATYLRVRGFSEEIISMVAAHVDAKRYLTWKRGQEYYSKLSPASSFTLMCQGGPMNEAEATAFEHDPLFAEKLAIRYCDEKAKIAPHPEHIPTADSYIPLLAAHIDEQRRLRQSQAVVA</sequence>
<dbReference type="OrthoDB" id="445007at2759"/>
<gene>
    <name evidence="2" type="ORF">CAOG_002436</name>
</gene>
<dbReference type="eggNOG" id="ENOG502RZKR">
    <property type="taxonomic scope" value="Eukaryota"/>
</dbReference>
<dbReference type="STRING" id="595528.A0A0D2VMA2"/>
<name>A0A0D2VMA2_CAPO3</name>
<organism evidence="2 3">
    <name type="scientific">Capsaspora owczarzaki (strain ATCC 30864)</name>
    <dbReference type="NCBI Taxonomy" id="595528"/>
    <lineage>
        <taxon>Eukaryota</taxon>
        <taxon>Filasterea</taxon>
        <taxon>Capsaspora</taxon>
    </lineage>
</organism>
<keyword evidence="3" id="KW-1185">Reference proteome</keyword>
<dbReference type="PhylomeDB" id="A0A0D2VMA2"/>